<keyword evidence="2" id="KW-1185">Reference proteome</keyword>
<proteinExistence type="predicted"/>
<evidence type="ECO:0000313" key="2">
    <source>
        <dbReference type="Proteomes" id="UP000814033"/>
    </source>
</evidence>
<comment type="caution">
    <text evidence="1">The sequence shown here is derived from an EMBL/GenBank/DDBJ whole genome shotgun (WGS) entry which is preliminary data.</text>
</comment>
<reference evidence="1" key="2">
    <citation type="journal article" date="2022" name="New Phytol.">
        <title>Evolutionary transition to the ectomycorrhizal habit in the genomes of a hyperdiverse lineage of mushroom-forming fungi.</title>
        <authorList>
            <person name="Looney B."/>
            <person name="Miyauchi S."/>
            <person name="Morin E."/>
            <person name="Drula E."/>
            <person name="Courty P.E."/>
            <person name="Kohler A."/>
            <person name="Kuo A."/>
            <person name="LaButti K."/>
            <person name="Pangilinan J."/>
            <person name="Lipzen A."/>
            <person name="Riley R."/>
            <person name="Andreopoulos W."/>
            <person name="He G."/>
            <person name="Johnson J."/>
            <person name="Nolan M."/>
            <person name="Tritt A."/>
            <person name="Barry K.W."/>
            <person name="Grigoriev I.V."/>
            <person name="Nagy L.G."/>
            <person name="Hibbett D."/>
            <person name="Henrissat B."/>
            <person name="Matheny P.B."/>
            <person name="Labbe J."/>
            <person name="Martin F.M."/>
        </authorList>
    </citation>
    <scope>NUCLEOTIDE SEQUENCE</scope>
    <source>
        <strain evidence="1">FP105234-sp</strain>
    </source>
</reference>
<sequence length="618" mass="67182">MPSSPPPDRSPTPESGAERGYDALAAYRAIRAEKARKKAQNDREKVSSKSKASTRKRAKASSKKARATKESDSSDSESDEADEQRTTARGKSKASTRKRATASAKKARPAEESDSDAESKEADEYRTAARGIPRLTDPFCPYYHVFLVAKASMSNGSDAKKMIKSIPLELQDHYKNVYEEIQRLLPGVRKKVKGTKAKDLAKADFVRWINKGVSNARSDDAARIKKMTETYASSDPNDRRSRLLLNTGVGSGSKADRGYNNAALARMLCPGRDLATFDDDPDAARQMMQDNRIKVTGDKVPSFAWEHGIYNPGNLFDGLFRGQYPLRVLRDIFTSPSSALHGPSGRTRASRPSVNRLCQVDTVTVAMIAYAMVQARYALTSRESFNVSDGVFNYHTFYLKIIKMFSINADWTKETLRWFNLQVYGHEDGMLPFGANANNPEDSDDDDEAVARKQYAEALKAQEAAAAAAPAATVAAATVAVIVPARTGIAAPNVDEVEPTPAGDPAPSRCTTAPNSPAMPSRQQPVPASSSTMASPEPVSPARSSRRQPVPASSSTMASPEPVSPARSLLRRGRSADAEDGDEVVPPPTRRPRLSSNVENVRPKNTRGTKTGGKKRGK</sequence>
<accession>A0ACB8R3W7</accession>
<evidence type="ECO:0000313" key="1">
    <source>
        <dbReference type="EMBL" id="KAI0038498.1"/>
    </source>
</evidence>
<protein>
    <submittedName>
        <fullName evidence="1">Uncharacterized protein</fullName>
    </submittedName>
</protein>
<name>A0ACB8R3W7_9AGAM</name>
<dbReference type="Proteomes" id="UP000814033">
    <property type="component" value="Unassembled WGS sequence"/>
</dbReference>
<organism evidence="1 2">
    <name type="scientific">Auriscalpium vulgare</name>
    <dbReference type="NCBI Taxonomy" id="40419"/>
    <lineage>
        <taxon>Eukaryota</taxon>
        <taxon>Fungi</taxon>
        <taxon>Dikarya</taxon>
        <taxon>Basidiomycota</taxon>
        <taxon>Agaricomycotina</taxon>
        <taxon>Agaricomycetes</taxon>
        <taxon>Russulales</taxon>
        <taxon>Auriscalpiaceae</taxon>
        <taxon>Auriscalpium</taxon>
    </lineage>
</organism>
<dbReference type="EMBL" id="MU276486">
    <property type="protein sequence ID" value="KAI0038498.1"/>
    <property type="molecule type" value="Genomic_DNA"/>
</dbReference>
<reference evidence="1" key="1">
    <citation type="submission" date="2021-02" db="EMBL/GenBank/DDBJ databases">
        <authorList>
            <consortium name="DOE Joint Genome Institute"/>
            <person name="Ahrendt S."/>
            <person name="Looney B.P."/>
            <person name="Miyauchi S."/>
            <person name="Morin E."/>
            <person name="Drula E."/>
            <person name="Courty P.E."/>
            <person name="Chicoki N."/>
            <person name="Fauchery L."/>
            <person name="Kohler A."/>
            <person name="Kuo A."/>
            <person name="Labutti K."/>
            <person name="Pangilinan J."/>
            <person name="Lipzen A."/>
            <person name="Riley R."/>
            <person name="Andreopoulos W."/>
            <person name="He G."/>
            <person name="Johnson J."/>
            <person name="Barry K.W."/>
            <person name="Grigoriev I.V."/>
            <person name="Nagy L."/>
            <person name="Hibbett D."/>
            <person name="Henrissat B."/>
            <person name="Matheny P.B."/>
            <person name="Labbe J."/>
            <person name="Martin F."/>
        </authorList>
    </citation>
    <scope>NUCLEOTIDE SEQUENCE</scope>
    <source>
        <strain evidence="1">FP105234-sp</strain>
    </source>
</reference>
<gene>
    <name evidence="1" type="ORF">FA95DRAFT_1613349</name>
</gene>